<organism evidence="2 3">
    <name type="scientific">Plutella xylostella</name>
    <name type="common">Diamondback moth</name>
    <name type="synonym">Plutella maculipennis</name>
    <dbReference type="NCBI Taxonomy" id="51655"/>
    <lineage>
        <taxon>Eukaryota</taxon>
        <taxon>Metazoa</taxon>
        <taxon>Ecdysozoa</taxon>
        <taxon>Arthropoda</taxon>
        <taxon>Hexapoda</taxon>
        <taxon>Insecta</taxon>
        <taxon>Pterygota</taxon>
        <taxon>Neoptera</taxon>
        <taxon>Endopterygota</taxon>
        <taxon>Lepidoptera</taxon>
        <taxon>Glossata</taxon>
        <taxon>Ditrysia</taxon>
        <taxon>Yponomeutoidea</taxon>
        <taxon>Plutellidae</taxon>
        <taxon>Plutella</taxon>
    </lineage>
</organism>
<feature type="compositionally biased region" description="Gly residues" evidence="1">
    <location>
        <begin position="1"/>
        <end position="10"/>
    </location>
</feature>
<feature type="compositionally biased region" description="Gly residues" evidence="1">
    <location>
        <begin position="103"/>
        <end position="112"/>
    </location>
</feature>
<evidence type="ECO:0000313" key="2">
    <source>
        <dbReference type="EMBL" id="KAG7307628.1"/>
    </source>
</evidence>
<dbReference type="EMBL" id="JAHIBW010000010">
    <property type="protein sequence ID" value="KAG7307628.1"/>
    <property type="molecule type" value="Genomic_DNA"/>
</dbReference>
<dbReference type="Proteomes" id="UP000823941">
    <property type="component" value="Chromosome 10"/>
</dbReference>
<keyword evidence="3" id="KW-1185">Reference proteome</keyword>
<comment type="caution">
    <text evidence="2">The sequence shown here is derived from an EMBL/GenBank/DDBJ whole genome shotgun (WGS) entry which is preliminary data.</text>
</comment>
<evidence type="ECO:0000256" key="1">
    <source>
        <dbReference type="SAM" id="MobiDB-lite"/>
    </source>
</evidence>
<accession>A0ABQ7QRE9</accession>
<name>A0ABQ7QRE9_PLUXY</name>
<reference evidence="2 3" key="1">
    <citation type="submission" date="2021-06" db="EMBL/GenBank/DDBJ databases">
        <title>A haploid diamondback moth (Plutella xylostella L.) genome assembly resolves 31 chromosomes and identifies a diamide resistance mutation.</title>
        <authorList>
            <person name="Ward C.M."/>
            <person name="Perry K.D."/>
            <person name="Baker G."/>
            <person name="Powis K."/>
            <person name="Heckel D.G."/>
            <person name="Baxter S.W."/>
        </authorList>
    </citation>
    <scope>NUCLEOTIDE SEQUENCE [LARGE SCALE GENOMIC DNA]</scope>
    <source>
        <strain evidence="2 3">LV</strain>
        <tissue evidence="2">Single pupa</tissue>
    </source>
</reference>
<sequence length="133" mass="13585">MKSGGGGGGCSARPGVDKINSGSDIAPGSVLSHTYSPLFGGHKWRSGPRLAKMKPVSARIGRCAGALTTEAYLNGQLSIILGVTLEPCPAGCGRVPGSRPGLAQGGRGLARGGRGRRPRRFATPGSEDFANWL</sequence>
<feature type="region of interest" description="Disordered" evidence="1">
    <location>
        <begin position="1"/>
        <end position="24"/>
    </location>
</feature>
<feature type="region of interest" description="Disordered" evidence="1">
    <location>
        <begin position="94"/>
        <end position="133"/>
    </location>
</feature>
<evidence type="ECO:0000313" key="3">
    <source>
        <dbReference type="Proteomes" id="UP000823941"/>
    </source>
</evidence>
<protein>
    <submittedName>
        <fullName evidence="2">Uncharacterized protein</fullName>
    </submittedName>
</protein>
<gene>
    <name evidence="2" type="ORF">JYU34_007849</name>
</gene>
<proteinExistence type="predicted"/>